<dbReference type="InterPro" id="IPR016169">
    <property type="entry name" value="FAD-bd_PCMH_sub2"/>
</dbReference>
<protein>
    <submittedName>
        <fullName evidence="14">Gliding motility-associated protein GldE</fullName>
    </submittedName>
</protein>
<feature type="transmembrane region" description="Helical" evidence="11">
    <location>
        <begin position="20"/>
        <end position="39"/>
    </location>
</feature>
<dbReference type="PANTHER" id="PTHR22777:SF32">
    <property type="entry name" value="UPF0053 INNER MEMBRANE PROTEIN YFJD"/>
    <property type="match status" value="1"/>
</dbReference>
<dbReference type="PANTHER" id="PTHR22777">
    <property type="entry name" value="HEMOLYSIN-RELATED"/>
    <property type="match status" value="1"/>
</dbReference>
<dbReference type="Pfam" id="PF00571">
    <property type="entry name" value="CBS"/>
    <property type="match status" value="2"/>
</dbReference>
<reference evidence="14" key="1">
    <citation type="submission" date="2022-03" db="EMBL/GenBank/DDBJ databases">
        <title>De novo assembled genomes of Belliella spp. (Cyclobacteriaceae) strains.</title>
        <authorList>
            <person name="Szabo A."/>
            <person name="Korponai K."/>
            <person name="Felfoldi T."/>
        </authorList>
    </citation>
    <scope>NUCLEOTIDE SEQUENCE</scope>
    <source>
        <strain evidence="14">DSM 107340</strain>
    </source>
</reference>
<dbReference type="Pfam" id="PF01595">
    <property type="entry name" value="CNNM"/>
    <property type="match status" value="1"/>
</dbReference>
<evidence type="ECO:0000256" key="3">
    <source>
        <dbReference type="ARBA" id="ARBA00022475"/>
    </source>
</evidence>
<dbReference type="InterPro" id="IPR019862">
    <property type="entry name" value="Motility-assoc_prot_GldE"/>
</dbReference>
<evidence type="ECO:0000259" key="12">
    <source>
        <dbReference type="PROSITE" id="PS51371"/>
    </source>
</evidence>
<feature type="domain" description="CNNM transmembrane" evidence="13">
    <location>
        <begin position="18"/>
        <end position="205"/>
    </location>
</feature>
<feature type="transmembrane region" description="Helical" evidence="11">
    <location>
        <begin position="145"/>
        <end position="170"/>
    </location>
</feature>
<keyword evidence="7 9" id="KW-0129">CBS domain</keyword>
<evidence type="ECO:0000256" key="9">
    <source>
        <dbReference type="PROSITE-ProRule" id="PRU00703"/>
    </source>
</evidence>
<evidence type="ECO:0000256" key="2">
    <source>
        <dbReference type="ARBA" id="ARBA00006337"/>
    </source>
</evidence>
<keyword evidence="4 10" id="KW-0812">Transmembrane</keyword>
<evidence type="ECO:0000256" key="11">
    <source>
        <dbReference type="SAM" id="Phobius"/>
    </source>
</evidence>
<feature type="domain" description="CBS" evidence="12">
    <location>
        <begin position="224"/>
        <end position="283"/>
    </location>
</feature>
<evidence type="ECO:0000259" key="13">
    <source>
        <dbReference type="PROSITE" id="PS51846"/>
    </source>
</evidence>
<dbReference type="PROSITE" id="PS51371">
    <property type="entry name" value="CBS"/>
    <property type="match status" value="2"/>
</dbReference>
<comment type="subcellular location">
    <subcellularLocation>
        <location evidence="1">Cell membrane</location>
        <topology evidence="1">Multi-pass membrane protein</topology>
    </subcellularLocation>
</comment>
<comment type="similarity">
    <text evidence="2">Belongs to the UPF0053 family.</text>
</comment>
<dbReference type="SMART" id="SM01091">
    <property type="entry name" value="CorC_HlyC"/>
    <property type="match status" value="1"/>
</dbReference>
<evidence type="ECO:0000256" key="1">
    <source>
        <dbReference type="ARBA" id="ARBA00004651"/>
    </source>
</evidence>
<dbReference type="InterPro" id="IPR046342">
    <property type="entry name" value="CBS_dom_sf"/>
</dbReference>
<dbReference type="NCBIfam" id="TIGR03520">
    <property type="entry name" value="GldE"/>
    <property type="match status" value="1"/>
</dbReference>
<dbReference type="CDD" id="cd04590">
    <property type="entry name" value="CBS_pair_CorC_HlyC_assoc"/>
    <property type="match status" value="1"/>
</dbReference>
<feature type="transmembrane region" description="Helical" evidence="11">
    <location>
        <begin position="111"/>
        <end position="133"/>
    </location>
</feature>
<evidence type="ECO:0000256" key="8">
    <source>
        <dbReference type="ARBA" id="ARBA00023136"/>
    </source>
</evidence>
<dbReference type="InterPro" id="IPR000644">
    <property type="entry name" value="CBS_dom"/>
</dbReference>
<dbReference type="InterPro" id="IPR036318">
    <property type="entry name" value="FAD-bd_PCMH-like_sf"/>
</dbReference>
<evidence type="ECO:0000256" key="6">
    <source>
        <dbReference type="ARBA" id="ARBA00022989"/>
    </source>
</evidence>
<gene>
    <name evidence="14" type="primary">gldE</name>
    <name evidence="14" type="ORF">MM236_07690</name>
</gene>
<evidence type="ECO:0000256" key="7">
    <source>
        <dbReference type="ARBA" id="ARBA00023122"/>
    </source>
</evidence>
<keyword evidence="5" id="KW-0677">Repeat</keyword>
<dbReference type="Proteomes" id="UP001165488">
    <property type="component" value="Unassembled WGS sequence"/>
</dbReference>
<dbReference type="SUPFAM" id="SSF56176">
    <property type="entry name" value="FAD-binding/transporter-associated domain-like"/>
    <property type="match status" value="1"/>
</dbReference>
<evidence type="ECO:0000313" key="15">
    <source>
        <dbReference type="Proteomes" id="UP001165488"/>
    </source>
</evidence>
<comment type="caution">
    <text evidence="14">The sequence shown here is derived from an EMBL/GenBank/DDBJ whole genome shotgun (WGS) entry which is preliminary data.</text>
</comment>
<keyword evidence="15" id="KW-1185">Reference proteome</keyword>
<dbReference type="InterPro" id="IPR002550">
    <property type="entry name" value="CNNM"/>
</dbReference>
<name>A0ABS9UMM3_9BACT</name>
<dbReference type="Gene3D" id="3.10.580.10">
    <property type="entry name" value="CBS-domain"/>
    <property type="match status" value="1"/>
</dbReference>
<feature type="domain" description="CBS" evidence="12">
    <location>
        <begin position="288"/>
        <end position="345"/>
    </location>
</feature>
<dbReference type="Pfam" id="PF03471">
    <property type="entry name" value="CorC_HlyC"/>
    <property type="match status" value="1"/>
</dbReference>
<dbReference type="InterPro" id="IPR005170">
    <property type="entry name" value="Transptr-assoc_dom"/>
</dbReference>
<proteinExistence type="inferred from homology"/>
<organism evidence="14 15">
    <name type="scientific">Belliella calami</name>
    <dbReference type="NCBI Taxonomy" id="2923436"/>
    <lineage>
        <taxon>Bacteria</taxon>
        <taxon>Pseudomonadati</taxon>
        <taxon>Bacteroidota</taxon>
        <taxon>Cytophagia</taxon>
        <taxon>Cytophagales</taxon>
        <taxon>Cyclobacteriaceae</taxon>
        <taxon>Belliella</taxon>
    </lineage>
</organism>
<evidence type="ECO:0000256" key="10">
    <source>
        <dbReference type="PROSITE-ProRule" id="PRU01193"/>
    </source>
</evidence>
<sequence>MDDPYPSILLLAEISEISASYLLINGLIFILLLISSGLISGSEVAFFSLTAEDLHEIDTQGEENASKVIQLIEEPQRLLSTILILNNLINIGIVTLTTFVSWTIFGMGATGIVIILVQTIGVTFAIVFFGEIVPKVYATKAKVEFSLMMAPLINIFSIILKPLSIFLMSLSNIIERRIEKKGYSLSVDELHQALEITSEDTTDEEKDILKGIVNFGTLSVKQVMHSRMEITAVDLDTDFHELMDKINKSGYSRIPVYNETIDSIEGILYIKDLLPHIEKEEDFEWQSLIRKGFFVPENKKVDSLLKDFQKKHVHMAIVVDEYGGTSGLITLEDLIEEIIGEINDEFDDIQDFFFQEIDPQTFIFEGKVSLNDFCKKLDLDQQIFDEVKGESESLGGLLLEMNSKLPKNGVKINFEHFEFTILAVDTRKIKKVKVRLKDEDEKNLDSHED</sequence>
<keyword evidence="3" id="KW-1003">Cell membrane</keyword>
<dbReference type="Gene3D" id="3.30.465.10">
    <property type="match status" value="1"/>
</dbReference>
<dbReference type="SUPFAM" id="SSF54631">
    <property type="entry name" value="CBS-domain pair"/>
    <property type="match status" value="1"/>
</dbReference>
<dbReference type="InterPro" id="IPR044751">
    <property type="entry name" value="Ion_transp-like_CBS"/>
</dbReference>
<evidence type="ECO:0000256" key="5">
    <source>
        <dbReference type="ARBA" id="ARBA00022737"/>
    </source>
</evidence>
<dbReference type="EMBL" id="JAKZGS010000004">
    <property type="protein sequence ID" value="MCH7397865.1"/>
    <property type="molecule type" value="Genomic_DNA"/>
</dbReference>
<accession>A0ABS9UMM3</accession>
<evidence type="ECO:0000313" key="14">
    <source>
        <dbReference type="EMBL" id="MCH7397865.1"/>
    </source>
</evidence>
<keyword evidence="8 10" id="KW-0472">Membrane</keyword>
<dbReference type="RefSeq" id="WP_241274376.1">
    <property type="nucleotide sequence ID" value="NZ_JAKZGS010000004.1"/>
</dbReference>
<feature type="transmembrane region" description="Helical" evidence="11">
    <location>
        <begin position="82"/>
        <end position="105"/>
    </location>
</feature>
<keyword evidence="6 10" id="KW-1133">Transmembrane helix</keyword>
<evidence type="ECO:0000256" key="4">
    <source>
        <dbReference type="ARBA" id="ARBA00022692"/>
    </source>
</evidence>
<dbReference type="PROSITE" id="PS51846">
    <property type="entry name" value="CNNM"/>
    <property type="match status" value="1"/>
</dbReference>